<protein>
    <submittedName>
        <fullName evidence="1">Uncharacterized protein</fullName>
    </submittedName>
</protein>
<dbReference type="Proteomes" id="UP000035955">
    <property type="component" value="Unassembled WGS sequence"/>
</dbReference>
<evidence type="ECO:0000313" key="2">
    <source>
        <dbReference type="Proteomes" id="UP000035955"/>
    </source>
</evidence>
<gene>
    <name evidence="1" type="ORF">VQ02_20415</name>
</gene>
<comment type="caution">
    <text evidence="1">The sequence shown here is derived from an EMBL/GenBank/DDBJ whole genome shotgun (WGS) entry which is preliminary data.</text>
</comment>
<reference evidence="1 2" key="1">
    <citation type="submission" date="2015-03" db="EMBL/GenBank/DDBJ databases">
        <title>Genome sequencing of Methylobacterium variabile DSM 16961.</title>
        <authorList>
            <person name="Chaudhry V."/>
            <person name="Patil P.B."/>
        </authorList>
    </citation>
    <scope>NUCLEOTIDE SEQUENCE [LARGE SCALE GENOMIC DNA]</scope>
    <source>
        <strain evidence="1 2">DSM 16961</strain>
    </source>
</reference>
<proteinExistence type="predicted"/>
<evidence type="ECO:0000313" key="1">
    <source>
        <dbReference type="EMBL" id="KMO33559.1"/>
    </source>
</evidence>
<dbReference type="PATRIC" id="fig|298794.3.peg.1418"/>
<accession>A0A0J6SIX9</accession>
<sequence length="106" mass="12332">MMVAISLLPDHHFIVIPVDDDHVCLYQAFQDAYSLHDWIKADQNSTEGSRSKNVFVSQIVDLVSEDEQTRMSAARYLFSFDGQHHHIDRWSRNRIQINAVVYKSII</sequence>
<keyword evidence="2" id="KW-1185">Reference proteome</keyword>
<name>A0A0J6SIX9_9HYPH</name>
<dbReference type="EMBL" id="LABY01000150">
    <property type="protein sequence ID" value="KMO33559.1"/>
    <property type="molecule type" value="Genomic_DNA"/>
</dbReference>
<organism evidence="1 2">
    <name type="scientific">Methylobacterium variabile</name>
    <dbReference type="NCBI Taxonomy" id="298794"/>
    <lineage>
        <taxon>Bacteria</taxon>
        <taxon>Pseudomonadati</taxon>
        <taxon>Pseudomonadota</taxon>
        <taxon>Alphaproteobacteria</taxon>
        <taxon>Hyphomicrobiales</taxon>
        <taxon>Methylobacteriaceae</taxon>
        <taxon>Methylobacterium</taxon>
    </lineage>
</organism>
<dbReference type="AlphaFoldDB" id="A0A0J6SIX9"/>